<dbReference type="EMBL" id="BKAG01000001">
    <property type="protein sequence ID" value="GEP40770.1"/>
    <property type="molecule type" value="Genomic_DNA"/>
</dbReference>
<dbReference type="RefSeq" id="WP_146848260.1">
    <property type="nucleotide sequence ID" value="NZ_BKAG01000001.1"/>
</dbReference>
<accession>A0A512M200</accession>
<comment type="caution">
    <text evidence="3">The sequence shown here is derived from an EMBL/GenBank/DDBJ whole genome shotgun (WGS) entry which is preliminary data.</text>
</comment>
<dbReference type="OrthoDB" id="178026at2"/>
<feature type="transmembrane region" description="Helical" evidence="2">
    <location>
        <begin position="12"/>
        <end position="34"/>
    </location>
</feature>
<evidence type="ECO:0000256" key="2">
    <source>
        <dbReference type="SAM" id="Phobius"/>
    </source>
</evidence>
<gene>
    <name evidence="3" type="ORF">BGE01nite_00610</name>
</gene>
<proteinExistence type="predicted"/>
<reference evidence="3 4" key="1">
    <citation type="submission" date="2019-07" db="EMBL/GenBank/DDBJ databases">
        <title>Whole genome shotgun sequence of Brevifollis gellanilyticus NBRC 108608.</title>
        <authorList>
            <person name="Hosoyama A."/>
            <person name="Uohara A."/>
            <person name="Ohji S."/>
            <person name="Ichikawa N."/>
        </authorList>
    </citation>
    <scope>NUCLEOTIDE SEQUENCE [LARGE SCALE GENOMIC DNA]</scope>
    <source>
        <strain evidence="3 4">NBRC 108608</strain>
    </source>
</reference>
<feature type="compositionally biased region" description="Low complexity" evidence="1">
    <location>
        <begin position="500"/>
        <end position="509"/>
    </location>
</feature>
<sequence length="524" mass="58129">MSLPTRLWSRRWLRVLTWILITLVTLWVLLAVVLKWTGQRRWQRLTQELESKNETLDFVKLQPPPVPNDQNLAAIDALNGIRLGPGDTPEAKAAETKRKRIEDAESLFRSAASQATQTIVPRGDPLGKALPPSIPDIIGQLEVSKLQLTKESDAAALRQAIEKHAPFITEITQAALTRTEVDYLPRWDQTPLPQPLFALPIPYCTTTNALGRLLQLHGIACAESGDPEAATADVVTLLRLAEGHLKEPLLICHLVGMVLHQNAASLTWLLLQKRALSDTQLRSLQTAFSRLEMPASLLQAMRGEMAFGADMAAHLEKNAAAYAMLKNMTENFRQSPFEAVFVKMIPSGFFTHAKVSLVQAEWDHLVHPLQHQSFKTALQSPGQAEDWLKSISLLKRPDLLLAKMALPAVSQVKLSSALAENTRRQALLACALERHFIQHGIYPASLDALEPVTLAGATKTAFDESPMHYLASTDGRYRLWHNGPDGKDDGGAVAKEKKSPGSSPSPRDPQYLGDWTWRYEPLKE</sequence>
<dbReference type="AlphaFoldDB" id="A0A512M200"/>
<evidence type="ECO:0000313" key="3">
    <source>
        <dbReference type="EMBL" id="GEP40770.1"/>
    </source>
</evidence>
<organism evidence="3 4">
    <name type="scientific">Brevifollis gellanilyticus</name>
    <dbReference type="NCBI Taxonomy" id="748831"/>
    <lineage>
        <taxon>Bacteria</taxon>
        <taxon>Pseudomonadati</taxon>
        <taxon>Verrucomicrobiota</taxon>
        <taxon>Verrucomicrobiia</taxon>
        <taxon>Verrucomicrobiales</taxon>
        <taxon>Verrucomicrobiaceae</taxon>
    </lineage>
</organism>
<protein>
    <submittedName>
        <fullName evidence="3">Uncharacterized protein</fullName>
    </submittedName>
</protein>
<name>A0A512M200_9BACT</name>
<evidence type="ECO:0000313" key="4">
    <source>
        <dbReference type="Proteomes" id="UP000321577"/>
    </source>
</evidence>
<keyword evidence="2" id="KW-0472">Membrane</keyword>
<keyword evidence="2" id="KW-1133">Transmembrane helix</keyword>
<keyword evidence="4" id="KW-1185">Reference proteome</keyword>
<evidence type="ECO:0000256" key="1">
    <source>
        <dbReference type="SAM" id="MobiDB-lite"/>
    </source>
</evidence>
<keyword evidence="2" id="KW-0812">Transmembrane</keyword>
<dbReference type="Proteomes" id="UP000321577">
    <property type="component" value="Unassembled WGS sequence"/>
</dbReference>
<feature type="compositionally biased region" description="Basic and acidic residues" evidence="1">
    <location>
        <begin position="484"/>
        <end position="499"/>
    </location>
</feature>
<feature type="region of interest" description="Disordered" evidence="1">
    <location>
        <begin position="480"/>
        <end position="513"/>
    </location>
</feature>